<feature type="chain" id="PRO_5011666754" description="Lipoprotein" evidence="2">
    <location>
        <begin position="25"/>
        <end position="123"/>
    </location>
</feature>
<feature type="compositionally biased region" description="Low complexity" evidence="1">
    <location>
        <begin position="69"/>
        <end position="83"/>
    </location>
</feature>
<accession>A0A1G7W349</accession>
<evidence type="ECO:0000256" key="2">
    <source>
        <dbReference type="SAM" id="SignalP"/>
    </source>
</evidence>
<evidence type="ECO:0000313" key="3">
    <source>
        <dbReference type="EMBL" id="SDG66308.1"/>
    </source>
</evidence>
<evidence type="ECO:0008006" key="5">
    <source>
        <dbReference type="Google" id="ProtNLM"/>
    </source>
</evidence>
<protein>
    <recommendedName>
        <fullName evidence="5">Lipoprotein</fullName>
    </recommendedName>
</protein>
<dbReference type="OrthoDB" id="5397649at2"/>
<dbReference type="EMBL" id="FNCJ01000004">
    <property type="protein sequence ID" value="SDG66308.1"/>
    <property type="molecule type" value="Genomic_DNA"/>
</dbReference>
<reference evidence="3 4" key="1">
    <citation type="submission" date="2016-10" db="EMBL/GenBank/DDBJ databases">
        <authorList>
            <person name="de Groot N.N."/>
        </authorList>
    </citation>
    <scope>NUCLEOTIDE SEQUENCE [LARGE SCALE GENOMIC DNA]</scope>
    <source>
        <strain evidence="3 4">LMG 2247</strain>
    </source>
</reference>
<sequence length="123" mass="13121">MKRVKILLGLSAAAMVCASGMAHAAHVGVYIGGGGYYYPWGPVPYYYPYPPAVAVPVPVPAQQQEYVEQGQPDAAPAPAQAAGQQGGGTWYYCDDSRTYYPYVKSCSSGWRPVPAQQSQSPSN</sequence>
<feature type="region of interest" description="Disordered" evidence="1">
    <location>
        <begin position="65"/>
        <end position="86"/>
    </location>
</feature>
<keyword evidence="2" id="KW-0732">Signal</keyword>
<feature type="signal peptide" evidence="2">
    <location>
        <begin position="1"/>
        <end position="24"/>
    </location>
</feature>
<dbReference type="AlphaFoldDB" id="A0A1G7W349"/>
<gene>
    <name evidence="3" type="ORF">SAMN05216466_104377</name>
</gene>
<evidence type="ECO:0000256" key="1">
    <source>
        <dbReference type="SAM" id="MobiDB-lite"/>
    </source>
</evidence>
<proteinExistence type="predicted"/>
<evidence type="ECO:0000313" key="4">
    <source>
        <dbReference type="Proteomes" id="UP000199706"/>
    </source>
</evidence>
<organism evidence="3 4">
    <name type="scientific">Paraburkholderia phenazinium</name>
    <dbReference type="NCBI Taxonomy" id="60549"/>
    <lineage>
        <taxon>Bacteria</taxon>
        <taxon>Pseudomonadati</taxon>
        <taxon>Pseudomonadota</taxon>
        <taxon>Betaproteobacteria</taxon>
        <taxon>Burkholderiales</taxon>
        <taxon>Burkholderiaceae</taxon>
        <taxon>Paraburkholderia</taxon>
    </lineage>
</organism>
<name>A0A1G7W349_9BURK</name>
<dbReference type="RefSeq" id="WP_090684665.1">
    <property type="nucleotide sequence ID" value="NZ_CADERL010000006.1"/>
</dbReference>
<dbReference type="Proteomes" id="UP000199706">
    <property type="component" value="Unassembled WGS sequence"/>
</dbReference>